<keyword evidence="3" id="KW-1185">Reference proteome</keyword>
<dbReference type="AlphaFoldDB" id="A0A0G2GUG2"/>
<protein>
    <recommendedName>
        <fullName evidence="4">Mitochondrial transcription factor 1</fullName>
    </recommendedName>
</protein>
<evidence type="ECO:0000313" key="2">
    <source>
        <dbReference type="EMBL" id="KKY26898.1"/>
    </source>
</evidence>
<gene>
    <name evidence="2" type="ORF">UCRPC4_g01364</name>
</gene>
<dbReference type="OrthoDB" id="16079at2759"/>
<name>A0A0G2GUG2_PHACM</name>
<comment type="caution">
    <text evidence="2">The sequence shown here is derived from an EMBL/GenBank/DDBJ whole genome shotgun (WGS) entry which is preliminary data.</text>
</comment>
<organism evidence="2 3">
    <name type="scientific">Phaeomoniella chlamydospora</name>
    <name type="common">Phaeoacremonium chlamydosporum</name>
    <dbReference type="NCBI Taxonomy" id="158046"/>
    <lineage>
        <taxon>Eukaryota</taxon>
        <taxon>Fungi</taxon>
        <taxon>Dikarya</taxon>
        <taxon>Ascomycota</taxon>
        <taxon>Pezizomycotina</taxon>
        <taxon>Eurotiomycetes</taxon>
        <taxon>Chaetothyriomycetidae</taxon>
        <taxon>Phaeomoniellales</taxon>
        <taxon>Phaeomoniellaceae</taxon>
        <taxon>Phaeomoniella</taxon>
    </lineage>
</organism>
<dbReference type="InterPro" id="IPR029063">
    <property type="entry name" value="SAM-dependent_MTases_sf"/>
</dbReference>
<evidence type="ECO:0008006" key="4">
    <source>
        <dbReference type="Google" id="ProtNLM"/>
    </source>
</evidence>
<dbReference type="Proteomes" id="UP000053317">
    <property type="component" value="Unassembled WGS sequence"/>
</dbReference>
<reference evidence="2 3" key="1">
    <citation type="submission" date="2015-05" db="EMBL/GenBank/DDBJ databases">
        <title>Distinctive expansion of gene families associated with plant cell wall degradation and secondary metabolism in the genomes of grapevine trunk pathogens.</title>
        <authorList>
            <person name="Lawrence D.P."/>
            <person name="Travadon R."/>
            <person name="Rolshausen P.E."/>
            <person name="Baumgartner K."/>
        </authorList>
    </citation>
    <scope>NUCLEOTIDE SEQUENCE [LARGE SCALE GENOMIC DNA]</scope>
    <source>
        <strain evidence="2">UCRPC4</strain>
    </source>
</reference>
<evidence type="ECO:0000256" key="1">
    <source>
        <dbReference type="SAM" id="MobiDB-lite"/>
    </source>
</evidence>
<dbReference type="EMBL" id="LCWF01000033">
    <property type="protein sequence ID" value="KKY26898.1"/>
    <property type="molecule type" value="Genomic_DNA"/>
</dbReference>
<sequence>MDGKHLKVTAFYNSHLRQLSYGLQHNQKAVKTLKAAKSPLHIVLGIQVQDASMVQITSGWTGVQDHVGLETLLEFRSFINTVRSFYGVPQNIFYVVLNRSAFGPNGLPTANLVEFVQSYFPASCVTPEFQKQIEEDFLRFDEIYCKGAKGNKDCAFGWVLEEQEHENIKDEKAECFLIIKGWETMDHFEQTIKTDTFKEAIPLLQAWNAPWKLKGNGLAAQLAARFKSRVRGKADRSRINVVSPSLCDDAIKRLESSLTAYQGCDIIDLNPGNCLWSWKIHQTLRPRWHALVEPDVGMYKTYLDEIIGHAPSAFTHVPTSPYERGFWPKFLEDYGAKMKSMAQLSIERGINRSLLVLANLGTLSQKAKGFQGPLPPFYIQNFIEAMYERAHVHSHGYVKMLAWMWNEHTYGLAPRTVAMRTKFTTILDAAVAPKYVVGTDRTDIRWRNRRHWPIDEADHQRILNHMHQSQAYYPAHRQQLQLGPHPVSFPNTPDGRVAMSKSPNYDPFFGELIERETAAERGHIQKYSNPRVDRTKRRQATEEWKALMQLRNRHALRHKQYHDIEKLVDQRLAIDDEEEALRCTSESDETQAWTELASKIENWKANRLVNRTTSKEKIFKDVDDWRAFKTSPPVLSWDQREIDPLRPNAEEFIPNEIMTLVDLEPRPDLLDLIDTPEKHTCLRYLGQFVGASGTRSVSELLDIIAPGAGAYLATKVPSLTDPAKGGSRFLSDVRLRTFSAQTLIEMALALEKFPLRPQMSDMRAQMQNTDHRRQARDTVPD</sequence>
<proteinExistence type="predicted"/>
<dbReference type="Gene3D" id="3.40.50.150">
    <property type="entry name" value="Vaccinia Virus protein VP39"/>
    <property type="match status" value="1"/>
</dbReference>
<evidence type="ECO:0000313" key="3">
    <source>
        <dbReference type="Proteomes" id="UP000053317"/>
    </source>
</evidence>
<reference evidence="2 3" key="2">
    <citation type="submission" date="2015-05" db="EMBL/GenBank/DDBJ databases">
        <authorList>
            <person name="Morales-Cruz A."/>
            <person name="Amrine K.C."/>
            <person name="Cantu D."/>
        </authorList>
    </citation>
    <scope>NUCLEOTIDE SEQUENCE [LARGE SCALE GENOMIC DNA]</scope>
    <source>
        <strain evidence="2">UCRPC4</strain>
    </source>
</reference>
<feature type="region of interest" description="Disordered" evidence="1">
    <location>
        <begin position="482"/>
        <end position="501"/>
    </location>
</feature>
<accession>A0A0G2GUG2</accession>